<dbReference type="Proteomes" id="UP000708148">
    <property type="component" value="Unassembled WGS sequence"/>
</dbReference>
<evidence type="ECO:0000313" key="1">
    <source>
        <dbReference type="EMBL" id="CAD7702311.1"/>
    </source>
</evidence>
<dbReference type="EMBL" id="CAJHUC010001782">
    <property type="protein sequence ID" value="CAD7702311.1"/>
    <property type="molecule type" value="Genomic_DNA"/>
</dbReference>
<protein>
    <submittedName>
        <fullName evidence="1">Uncharacterized protein</fullName>
    </submittedName>
</protein>
<name>A0A8S1J8R5_9CHLO</name>
<reference evidence="1" key="1">
    <citation type="submission" date="2020-12" db="EMBL/GenBank/DDBJ databases">
        <authorList>
            <person name="Iha C."/>
        </authorList>
    </citation>
    <scope>NUCLEOTIDE SEQUENCE</scope>
</reference>
<proteinExistence type="predicted"/>
<evidence type="ECO:0000313" key="2">
    <source>
        <dbReference type="Proteomes" id="UP000708148"/>
    </source>
</evidence>
<gene>
    <name evidence="1" type="ORF">OSTQU699_LOCUS7668</name>
</gene>
<keyword evidence="2" id="KW-1185">Reference proteome</keyword>
<accession>A0A8S1J8R5</accession>
<sequence>MTRGGTLVASEELAVEGEHTASVPVPAIESGELCVTITQIGRPGKDHAASVLALPEEAADEMCEMFAKMVGEVRTRGLSRGSTLIYVHPDQVTDGFDTQRSRRPLLKEHHADQVLKEQVWMTHFRPLSSDFASALEGQAAASDCPAGRRAPLATYLIANRRWATASFLLTTCLRSGARVSLGPFALSEEDISVESLERDFGDVGPENLVVGKRVVGAKGSGGDLWTRKWARSKRAP</sequence>
<dbReference type="AlphaFoldDB" id="A0A8S1J8R5"/>
<dbReference type="OrthoDB" id="578908at2759"/>
<organism evidence="1 2">
    <name type="scientific">Ostreobium quekettii</name>
    <dbReference type="NCBI Taxonomy" id="121088"/>
    <lineage>
        <taxon>Eukaryota</taxon>
        <taxon>Viridiplantae</taxon>
        <taxon>Chlorophyta</taxon>
        <taxon>core chlorophytes</taxon>
        <taxon>Ulvophyceae</taxon>
        <taxon>TCBD clade</taxon>
        <taxon>Bryopsidales</taxon>
        <taxon>Ostreobineae</taxon>
        <taxon>Ostreobiaceae</taxon>
        <taxon>Ostreobium</taxon>
    </lineage>
</organism>
<comment type="caution">
    <text evidence="1">The sequence shown here is derived from an EMBL/GenBank/DDBJ whole genome shotgun (WGS) entry which is preliminary data.</text>
</comment>